<evidence type="ECO:0000256" key="4">
    <source>
        <dbReference type="ARBA" id="ARBA00022618"/>
    </source>
</evidence>
<reference evidence="11 12" key="2">
    <citation type="journal article" date="2018" name="Elife">
        <title>Firefly genomes illuminate parallel origins of bioluminescence in beetles.</title>
        <authorList>
            <person name="Fallon T.R."/>
            <person name="Lower S.E."/>
            <person name="Chang C.H."/>
            <person name="Bessho-Uehara M."/>
            <person name="Martin G.J."/>
            <person name="Bewick A.J."/>
            <person name="Behringer M."/>
            <person name="Debat H.J."/>
            <person name="Wong I."/>
            <person name="Day J.C."/>
            <person name="Suvorov A."/>
            <person name="Silva C.J."/>
            <person name="Stanger-Hall K.F."/>
            <person name="Hall D.W."/>
            <person name="Schmitz R.J."/>
            <person name="Nelson D.R."/>
            <person name="Lewis S.M."/>
            <person name="Shigenobu S."/>
            <person name="Bybee S.M."/>
            <person name="Larracuente A.M."/>
            <person name="Oba Y."/>
            <person name="Weng J.K."/>
        </authorList>
    </citation>
    <scope>NUCLEOTIDE SEQUENCE [LARGE SCALE GENOMIC DNA]</scope>
    <source>
        <strain evidence="11">1611_PpyrPB1</strain>
        <tissue evidence="11">Whole body</tissue>
    </source>
</reference>
<organism evidence="10">
    <name type="scientific">Photinus pyralis</name>
    <name type="common">Common eastern firefly</name>
    <name type="synonym">Lampyris pyralis</name>
    <dbReference type="NCBI Taxonomy" id="7054"/>
    <lineage>
        <taxon>Eukaryota</taxon>
        <taxon>Metazoa</taxon>
        <taxon>Ecdysozoa</taxon>
        <taxon>Arthropoda</taxon>
        <taxon>Hexapoda</taxon>
        <taxon>Insecta</taxon>
        <taxon>Pterygota</taxon>
        <taxon>Neoptera</taxon>
        <taxon>Endopterygota</taxon>
        <taxon>Coleoptera</taxon>
        <taxon>Polyphaga</taxon>
        <taxon>Elateriformia</taxon>
        <taxon>Elateroidea</taxon>
        <taxon>Lampyridae</taxon>
        <taxon>Lampyrinae</taxon>
        <taxon>Photinus</taxon>
    </lineage>
</organism>
<evidence type="ECO:0000313" key="10">
    <source>
        <dbReference type="EMBL" id="JAV68739.1"/>
    </source>
</evidence>
<proteinExistence type="inferred from homology"/>
<keyword evidence="8 9" id="KW-0137">Centromere</keyword>
<evidence type="ECO:0000256" key="6">
    <source>
        <dbReference type="ARBA" id="ARBA00022838"/>
    </source>
</evidence>
<dbReference type="FunCoup" id="A0A1Y1L4W7">
    <property type="interactions" value="42"/>
</dbReference>
<comment type="function">
    <text evidence="9">Essential component of the mitotic checkpoint, which prevents cells from prematurely exiting mitosis. Required for the assembly of the dynein-dynactin and MAD1-MAD2 complexes onto kinetochores. Its function related to the spindle assembly machinery is proposed to depend on its association in the mitotic RZZ complex.</text>
</comment>
<keyword evidence="7 9" id="KW-0131">Cell cycle</keyword>
<keyword evidence="3 9" id="KW-0158">Chromosome</keyword>
<comment type="subcellular location">
    <subcellularLocation>
        <location evidence="1 9">Chromosome</location>
        <location evidence="1 9">Centromere</location>
        <location evidence="1 9">Kinetochore</location>
    </subcellularLocation>
</comment>
<dbReference type="GO" id="GO:0051301">
    <property type="term" value="P:cell division"/>
    <property type="evidence" value="ECO:0007669"/>
    <property type="project" value="UniProtKB-UniRule"/>
</dbReference>
<evidence type="ECO:0000256" key="5">
    <source>
        <dbReference type="ARBA" id="ARBA00022776"/>
    </source>
</evidence>
<evidence type="ECO:0000313" key="12">
    <source>
        <dbReference type="Proteomes" id="UP000327044"/>
    </source>
</evidence>
<dbReference type="InterPro" id="IPR018630">
    <property type="entry name" value="Zwilch"/>
</dbReference>
<dbReference type="EMBL" id="GEZM01064530">
    <property type="protein sequence ID" value="JAV68739.1"/>
    <property type="molecule type" value="Transcribed_RNA"/>
</dbReference>
<comment type="subunit">
    <text evidence="9">Component of the RZZ complex.</text>
</comment>
<evidence type="ECO:0000256" key="3">
    <source>
        <dbReference type="ARBA" id="ARBA00022454"/>
    </source>
</evidence>
<dbReference type="Gene3D" id="1.10.287.1880">
    <property type="match status" value="1"/>
</dbReference>
<keyword evidence="6 9" id="KW-0995">Kinetochore</keyword>
<dbReference type="GO" id="GO:1990423">
    <property type="term" value="C:RZZ complex"/>
    <property type="evidence" value="ECO:0007669"/>
    <property type="project" value="UniProtKB-UniRule"/>
</dbReference>
<name>A0A1Y1L4W7_PHOPY</name>
<reference evidence="10" key="1">
    <citation type="journal article" date="2016" name="Sci. Rep.">
        <title>Molecular characterization of firefly nuptial gifts: a multi-omics approach sheds light on postcopulatory sexual selection.</title>
        <authorList>
            <person name="Al-Wathiqui N."/>
            <person name="Fallon T.R."/>
            <person name="South A."/>
            <person name="Weng J.K."/>
            <person name="Lewis S.M."/>
        </authorList>
    </citation>
    <scope>NUCLEOTIDE SEQUENCE</scope>
</reference>
<evidence type="ECO:0000313" key="11">
    <source>
        <dbReference type="EMBL" id="KAB0800581.1"/>
    </source>
</evidence>
<dbReference type="GO" id="GO:0007094">
    <property type="term" value="P:mitotic spindle assembly checkpoint signaling"/>
    <property type="evidence" value="ECO:0007669"/>
    <property type="project" value="UniProtKB-UniRule"/>
</dbReference>
<dbReference type="EMBL" id="VVIM01000004">
    <property type="protein sequence ID" value="KAB0800581.1"/>
    <property type="molecule type" value="Genomic_DNA"/>
</dbReference>
<reference evidence="11" key="3">
    <citation type="submission" date="2019-08" db="EMBL/GenBank/DDBJ databases">
        <authorList>
            <consortium name="Photinus pyralis genome working group"/>
            <person name="Fallon T.R."/>
            <person name="Sander Lower S.E."/>
            <person name="Weng J.-K."/>
        </authorList>
    </citation>
    <scope>NUCLEOTIDE SEQUENCE</scope>
    <source>
        <strain evidence="11">1611_PpyrPB1</strain>
        <tissue evidence="11">Whole body</tissue>
    </source>
</reference>
<accession>A0A1Y1L4W7</accession>
<keyword evidence="5 9" id="KW-0498">Mitosis</keyword>
<dbReference type="OrthoDB" id="5556307at2759"/>
<dbReference type="InParanoid" id="A0A1Y1L4W7"/>
<sequence>MNMYKKIAVIRTKLHSFLFTLLEYEGEVLLVSKNKEEGNVTNECSFWDTTRTEIEASRGEVSAFNLTGNPLKVDLTVDTTVMERKENKEETLWSISLNFAREFINDYNEDVDKETDDMVVCVCDGEDDAHTIMLASFQTGGNFVRTLAFADGCTTESVLKSDLNRLLDCHIQNVGIESHKVDTQVLCLHKLFNYNPDKHYQNIGSVQMESSWDTLQYDIPEHGAVIKLILQVIVGHESSTIHSMFQELQFIQYCLDQLSNNKTLENVTLSPENVESDHLYQSIGDIIRTVHVINLQVLSKDNFFDFDKDNNLTDKLWNIFKRCGNINDLSNCFQKLFEIIVDESIKLQILEDDRNSMLGEMLYDICSGRATRIPHLSPKQCLESLIELGLHKLKRNYFKIITSVDFQIAKDLQDKWNALLVMPHTGRATFTELNVPHTVAQLHYLYQIHTALEFLALVNEARRFPHGVLISVLKNVLNKYVMDMVSNFSYGIRQLCDIAVPICFADIKSCDLLSNCAPSKYRIRMSSNPINSSVITSFHYTRDPLFPNTIYKYNDVSNSAIQEHQLYVTRVETYSDKV</sequence>
<evidence type="ECO:0000256" key="7">
    <source>
        <dbReference type="ARBA" id="ARBA00023306"/>
    </source>
</evidence>
<dbReference type="Gene3D" id="1.20.58.730">
    <property type="match status" value="1"/>
</dbReference>
<dbReference type="PANTHER" id="PTHR15995">
    <property type="entry name" value="PROTEIN ZWILCH HOMOLOG"/>
    <property type="match status" value="1"/>
</dbReference>
<evidence type="ECO:0000256" key="8">
    <source>
        <dbReference type="ARBA" id="ARBA00023328"/>
    </source>
</evidence>
<keyword evidence="4 9" id="KW-0132">Cell division</keyword>
<dbReference type="PANTHER" id="PTHR15995:SF1">
    <property type="entry name" value="PROTEIN ZWILCH HOMOLOG"/>
    <property type="match status" value="1"/>
</dbReference>
<dbReference type="Pfam" id="PF09817">
    <property type="entry name" value="Zwilch"/>
    <property type="match status" value="1"/>
</dbReference>
<evidence type="ECO:0000256" key="9">
    <source>
        <dbReference type="RuleBase" id="RU369076"/>
    </source>
</evidence>
<evidence type="ECO:0000256" key="1">
    <source>
        <dbReference type="ARBA" id="ARBA00004629"/>
    </source>
</evidence>
<comment type="similarity">
    <text evidence="2 9">Belongs to the ZWILCH family.</text>
</comment>
<dbReference type="Proteomes" id="UP000327044">
    <property type="component" value="Unassembled WGS sequence"/>
</dbReference>
<protein>
    <recommendedName>
        <fullName evidence="9">Protein zwilch</fullName>
    </recommendedName>
</protein>
<dbReference type="AlphaFoldDB" id="A0A1Y1L4W7"/>
<gene>
    <name evidence="11" type="ORF">PPYR_06321</name>
</gene>
<dbReference type="GO" id="GO:0034501">
    <property type="term" value="P:protein localization to kinetochore"/>
    <property type="evidence" value="ECO:0007669"/>
    <property type="project" value="UniProtKB-UniRule"/>
</dbReference>
<keyword evidence="12" id="KW-1185">Reference proteome</keyword>
<evidence type="ECO:0000256" key="2">
    <source>
        <dbReference type="ARBA" id="ARBA00009062"/>
    </source>
</evidence>